<evidence type="ECO:0000313" key="3">
    <source>
        <dbReference type="Proteomes" id="UP000053411"/>
    </source>
</evidence>
<feature type="signal peptide" evidence="1">
    <location>
        <begin position="1"/>
        <end position="19"/>
    </location>
</feature>
<accession>A0A0D2L001</accession>
<sequence>MKTHVLFAIIPFIASMASATPVANPSPMASEALSGLVERQGGLLGGLLGGLTNTLTIDAGILIDGVGVYLVNLDNDIFTINQTLGLF</sequence>
<evidence type="ECO:0000313" key="2">
    <source>
        <dbReference type="EMBL" id="KIY02319.1"/>
    </source>
</evidence>
<dbReference type="Proteomes" id="UP000053411">
    <property type="component" value="Unassembled WGS sequence"/>
</dbReference>
<dbReference type="RefSeq" id="XP_016636441.1">
    <property type="nucleotide sequence ID" value="XM_016772971.1"/>
</dbReference>
<name>A0A0D2L001_9EURO</name>
<proteinExistence type="predicted"/>
<keyword evidence="3" id="KW-1185">Reference proteome</keyword>
<organism evidence="2 3">
    <name type="scientific">Fonsecaea multimorphosa CBS 102226</name>
    <dbReference type="NCBI Taxonomy" id="1442371"/>
    <lineage>
        <taxon>Eukaryota</taxon>
        <taxon>Fungi</taxon>
        <taxon>Dikarya</taxon>
        <taxon>Ascomycota</taxon>
        <taxon>Pezizomycotina</taxon>
        <taxon>Eurotiomycetes</taxon>
        <taxon>Chaetothyriomycetidae</taxon>
        <taxon>Chaetothyriales</taxon>
        <taxon>Herpotrichiellaceae</taxon>
        <taxon>Fonsecaea</taxon>
    </lineage>
</organism>
<dbReference type="EMBL" id="KN848064">
    <property type="protein sequence ID" value="KIY02319.1"/>
    <property type="molecule type" value="Genomic_DNA"/>
</dbReference>
<gene>
    <name evidence="2" type="ORF">Z520_02457</name>
</gene>
<keyword evidence="1" id="KW-0732">Signal</keyword>
<evidence type="ECO:0000256" key="1">
    <source>
        <dbReference type="SAM" id="SignalP"/>
    </source>
</evidence>
<dbReference type="VEuPathDB" id="FungiDB:Z520_02457"/>
<protein>
    <submittedName>
        <fullName evidence="2">Uncharacterized protein</fullName>
    </submittedName>
</protein>
<dbReference type="AlphaFoldDB" id="A0A0D2L001"/>
<dbReference type="GeneID" id="27708203"/>
<dbReference type="OrthoDB" id="10599340at2759"/>
<feature type="chain" id="PRO_5002246141" evidence="1">
    <location>
        <begin position="20"/>
        <end position="87"/>
    </location>
</feature>
<reference evidence="2 3" key="1">
    <citation type="submission" date="2015-01" db="EMBL/GenBank/DDBJ databases">
        <title>The Genome Sequence of Fonsecaea multimorphosa CBS 102226.</title>
        <authorList>
            <consortium name="The Broad Institute Genomics Platform"/>
            <person name="Cuomo C."/>
            <person name="de Hoog S."/>
            <person name="Gorbushina A."/>
            <person name="Stielow B."/>
            <person name="Teixiera M."/>
            <person name="Abouelleil A."/>
            <person name="Chapman S.B."/>
            <person name="Priest M."/>
            <person name="Young S.K."/>
            <person name="Wortman J."/>
            <person name="Nusbaum C."/>
            <person name="Birren B."/>
        </authorList>
    </citation>
    <scope>NUCLEOTIDE SEQUENCE [LARGE SCALE GENOMIC DNA]</scope>
    <source>
        <strain evidence="2 3">CBS 102226</strain>
    </source>
</reference>